<dbReference type="Gene3D" id="3.50.50.60">
    <property type="entry name" value="FAD/NAD(P)-binding domain"/>
    <property type="match status" value="2"/>
</dbReference>
<proteinExistence type="inferred from homology"/>
<dbReference type="Proteomes" id="UP000728185">
    <property type="component" value="Unassembled WGS sequence"/>
</dbReference>
<dbReference type="GO" id="GO:0016614">
    <property type="term" value="F:oxidoreductase activity, acting on CH-OH group of donors"/>
    <property type="evidence" value="ECO:0007669"/>
    <property type="project" value="InterPro"/>
</dbReference>
<evidence type="ECO:0000256" key="2">
    <source>
        <dbReference type="ARBA" id="ARBA00010790"/>
    </source>
</evidence>
<comment type="similarity">
    <text evidence="2">Belongs to the GMC oxidoreductase family.</text>
</comment>
<feature type="binding site" evidence="5">
    <location>
        <position position="132"/>
    </location>
    <ligand>
        <name>FAD</name>
        <dbReference type="ChEBI" id="CHEBI:57692"/>
    </ligand>
</feature>
<dbReference type="PIRSF" id="PIRSF000137">
    <property type="entry name" value="Alcohol_oxidase"/>
    <property type="match status" value="1"/>
</dbReference>
<gene>
    <name evidence="7" type="ORF">FBUS_00066</name>
</gene>
<comment type="caution">
    <text evidence="7">The sequence shown here is derived from an EMBL/GenBank/DDBJ whole genome shotgun (WGS) entry which is preliminary data.</text>
</comment>
<dbReference type="EMBL" id="LUCM01009719">
    <property type="protein sequence ID" value="KAA0186491.1"/>
    <property type="molecule type" value="Genomic_DNA"/>
</dbReference>
<evidence type="ECO:0000256" key="4">
    <source>
        <dbReference type="ARBA" id="ARBA00022827"/>
    </source>
</evidence>
<dbReference type="AlphaFoldDB" id="A0A8E0RNF8"/>
<dbReference type="OrthoDB" id="269227at2759"/>
<name>A0A8E0RNF8_9TREM</name>
<sequence length="549" mass="61227">QLLLPSGRAVGGSAILNALIFSLGHKSDEAVKLFHSRELFEDTQNGSQSCHFQPEPVIRYWTTARVHDALSDLFRALGIPVHNQSYGWISEGLYTPLAFTQNGKRWHPYDKCLDPILSSNRADILVAPNTVVNRIIWDEKVADQATGVRVMHRGIPVSAMLSTWTSPYIPRSELILSAGAFETPAVLLRSGIGPADVFKPELKIVQRRELPVGYNLHDHPVVGVICKLAPSVTINSRSLTAMELLRYWWSRQERMPFFHLTQGVLAHTSALTSVAYLRTSLQRHLNLTRPDIQITFIAAAAIEHETFQKLGNFNPIAWRRFIASNEVNSKDTMVILISVVTPQSRGRVRLRKPSFLDLDEPFPQPEVDPAYLSHPTDLARLVEALSWMWATLQGAPKCYRPARHENQSAIISPLLPHRSDPESREIFKTLNLEPHLPSYSSCPTVASCNDELNELALRQWDASLICLVQSAIVSNFHYAGTCPVKGIGGPVLSENLSVLHIKNVRVADASVISVLPSSNPATLVMSIGHHAAKSVLEDYERQLDDARRF</sequence>
<evidence type="ECO:0000256" key="5">
    <source>
        <dbReference type="PIRSR" id="PIRSR000137-2"/>
    </source>
</evidence>
<dbReference type="Pfam" id="PF05199">
    <property type="entry name" value="GMC_oxred_C"/>
    <property type="match status" value="1"/>
</dbReference>
<keyword evidence="3" id="KW-0285">Flavoprotein</keyword>
<dbReference type="InterPro" id="IPR036188">
    <property type="entry name" value="FAD/NAD-bd_sf"/>
</dbReference>
<comment type="cofactor">
    <cofactor evidence="1 5">
        <name>FAD</name>
        <dbReference type="ChEBI" id="CHEBI:57692"/>
    </cofactor>
</comment>
<feature type="non-terminal residue" evidence="7">
    <location>
        <position position="1"/>
    </location>
</feature>
<dbReference type="SUPFAM" id="SSF51905">
    <property type="entry name" value="FAD/NAD(P)-binding domain"/>
    <property type="match status" value="1"/>
</dbReference>
<feature type="domain" description="Glucose-methanol-choline oxidoreductase N-terminal" evidence="6">
    <location>
        <begin position="179"/>
        <end position="193"/>
    </location>
</feature>
<reference evidence="7" key="1">
    <citation type="submission" date="2019-05" db="EMBL/GenBank/DDBJ databases">
        <title>Annotation for the trematode Fasciolopsis buski.</title>
        <authorList>
            <person name="Choi Y.-J."/>
        </authorList>
    </citation>
    <scope>NUCLEOTIDE SEQUENCE</scope>
    <source>
        <strain evidence="7">HT</strain>
        <tissue evidence="7">Whole worm</tissue>
    </source>
</reference>
<dbReference type="InterPro" id="IPR007867">
    <property type="entry name" value="GMC_OxRtase_C"/>
</dbReference>
<dbReference type="InterPro" id="IPR000172">
    <property type="entry name" value="GMC_OxRdtase_N"/>
</dbReference>
<evidence type="ECO:0000313" key="7">
    <source>
        <dbReference type="EMBL" id="KAA0186491.1"/>
    </source>
</evidence>
<evidence type="ECO:0000259" key="6">
    <source>
        <dbReference type="PROSITE" id="PS00624"/>
    </source>
</evidence>
<evidence type="ECO:0000256" key="3">
    <source>
        <dbReference type="ARBA" id="ARBA00022630"/>
    </source>
</evidence>
<accession>A0A8E0RNF8</accession>
<keyword evidence="8" id="KW-1185">Reference proteome</keyword>
<evidence type="ECO:0000313" key="8">
    <source>
        <dbReference type="Proteomes" id="UP000728185"/>
    </source>
</evidence>
<dbReference type="PANTHER" id="PTHR11552:SF147">
    <property type="entry name" value="CHOLINE DEHYDROGENASE, MITOCHONDRIAL"/>
    <property type="match status" value="1"/>
</dbReference>
<dbReference type="GO" id="GO:0050660">
    <property type="term" value="F:flavin adenine dinucleotide binding"/>
    <property type="evidence" value="ECO:0007669"/>
    <property type="project" value="InterPro"/>
</dbReference>
<dbReference type="InterPro" id="IPR012132">
    <property type="entry name" value="GMC_OxRdtase"/>
</dbReference>
<dbReference type="SUPFAM" id="SSF54373">
    <property type="entry name" value="FAD-linked reductases, C-terminal domain"/>
    <property type="match status" value="1"/>
</dbReference>
<keyword evidence="4 5" id="KW-0274">FAD</keyword>
<dbReference type="PANTHER" id="PTHR11552">
    <property type="entry name" value="GLUCOSE-METHANOL-CHOLINE GMC OXIDOREDUCTASE"/>
    <property type="match status" value="1"/>
</dbReference>
<dbReference type="PROSITE" id="PS00624">
    <property type="entry name" value="GMC_OXRED_2"/>
    <property type="match status" value="1"/>
</dbReference>
<protein>
    <submittedName>
        <fullName evidence="7">Choline dehydrogenase mitochondrial</fullName>
    </submittedName>
</protein>
<evidence type="ECO:0000256" key="1">
    <source>
        <dbReference type="ARBA" id="ARBA00001974"/>
    </source>
</evidence>
<dbReference type="Pfam" id="PF00732">
    <property type="entry name" value="GMC_oxred_N"/>
    <property type="match status" value="1"/>
</dbReference>
<dbReference type="Gene3D" id="3.30.560.10">
    <property type="entry name" value="Glucose Oxidase, domain 3"/>
    <property type="match status" value="2"/>
</dbReference>
<organism evidence="7 8">
    <name type="scientific">Fasciolopsis buskii</name>
    <dbReference type="NCBI Taxonomy" id="27845"/>
    <lineage>
        <taxon>Eukaryota</taxon>
        <taxon>Metazoa</taxon>
        <taxon>Spiralia</taxon>
        <taxon>Lophotrochozoa</taxon>
        <taxon>Platyhelminthes</taxon>
        <taxon>Trematoda</taxon>
        <taxon>Digenea</taxon>
        <taxon>Plagiorchiida</taxon>
        <taxon>Echinostomata</taxon>
        <taxon>Echinostomatoidea</taxon>
        <taxon>Fasciolidae</taxon>
        <taxon>Fasciolopsis</taxon>
    </lineage>
</organism>